<keyword evidence="2" id="KW-0540">Nuclease</keyword>
<evidence type="ECO:0000259" key="7">
    <source>
        <dbReference type="SMART" id="SM00477"/>
    </source>
</evidence>
<keyword evidence="5" id="KW-0479">Metal-binding</keyword>
<accession>A0A8K0JWV4</accession>
<dbReference type="InterPro" id="IPR044929">
    <property type="entry name" value="DNA/RNA_non-sp_Endonuclease_sf"/>
</dbReference>
<feature type="binding site" evidence="5">
    <location>
        <position position="274"/>
    </location>
    <ligand>
        <name>Mg(2+)</name>
        <dbReference type="ChEBI" id="CHEBI:18420"/>
        <note>catalytic</note>
    </ligand>
</feature>
<feature type="domain" description="DNA/RNA non-specific endonuclease/pyrophosphatase/phosphodiesterase" evidence="8">
    <location>
        <begin position="152"/>
        <end position="397"/>
    </location>
</feature>
<reference evidence="9" key="2">
    <citation type="submission" date="2017-10" db="EMBL/GenBank/DDBJ databases">
        <title>Ladona fulva Genome sequencing and assembly.</title>
        <authorList>
            <person name="Murali S."/>
            <person name="Richards S."/>
            <person name="Bandaranaike D."/>
            <person name="Bellair M."/>
            <person name="Blankenburg K."/>
            <person name="Chao H."/>
            <person name="Dinh H."/>
            <person name="Doddapaneni H."/>
            <person name="Dugan-Rocha S."/>
            <person name="Elkadiri S."/>
            <person name="Gnanaolivu R."/>
            <person name="Hernandez B."/>
            <person name="Skinner E."/>
            <person name="Javaid M."/>
            <person name="Lee S."/>
            <person name="Li M."/>
            <person name="Ming W."/>
            <person name="Munidasa M."/>
            <person name="Muniz J."/>
            <person name="Nguyen L."/>
            <person name="Hughes D."/>
            <person name="Osuji N."/>
            <person name="Pu L.-L."/>
            <person name="Puazo M."/>
            <person name="Qu C."/>
            <person name="Quiroz J."/>
            <person name="Raj R."/>
            <person name="Weissenberger G."/>
            <person name="Xin Y."/>
            <person name="Zou X."/>
            <person name="Han Y."/>
            <person name="Worley K."/>
            <person name="Muzny D."/>
            <person name="Gibbs R."/>
        </authorList>
    </citation>
    <scope>NUCLEOTIDE SEQUENCE</scope>
    <source>
        <strain evidence="9">Sampled in the wild</strain>
    </source>
</reference>
<protein>
    <submittedName>
        <fullName evidence="9">Uncharacterized protein</fullName>
    </submittedName>
</protein>
<dbReference type="EMBL" id="KZ308177">
    <property type="protein sequence ID" value="KAG8223868.1"/>
    <property type="molecule type" value="Genomic_DNA"/>
</dbReference>
<dbReference type="InterPro" id="IPR001604">
    <property type="entry name" value="Endo_G_ENPP1-like_dom"/>
</dbReference>
<feature type="active site" description="Proton acceptor" evidence="4">
    <location>
        <position position="244"/>
    </location>
</feature>
<dbReference type="GO" id="GO:0003676">
    <property type="term" value="F:nucleic acid binding"/>
    <property type="evidence" value="ECO:0007669"/>
    <property type="project" value="InterPro"/>
</dbReference>
<dbReference type="InterPro" id="IPR020821">
    <property type="entry name" value="ENPP1-3/EXOG-like_nuc-like"/>
</dbReference>
<keyword evidence="6" id="KW-0732">Signal</keyword>
<evidence type="ECO:0000313" key="9">
    <source>
        <dbReference type="EMBL" id="KAG8223868.1"/>
    </source>
</evidence>
<feature type="signal peptide" evidence="6">
    <location>
        <begin position="1"/>
        <end position="24"/>
    </location>
</feature>
<evidence type="ECO:0000313" key="10">
    <source>
        <dbReference type="Proteomes" id="UP000792457"/>
    </source>
</evidence>
<dbReference type="FunFam" id="3.40.570.10:FF:000007">
    <property type="entry name" value="Alkaline nuclease"/>
    <property type="match status" value="1"/>
</dbReference>
<organism evidence="9 10">
    <name type="scientific">Ladona fulva</name>
    <name type="common">Scarce chaser dragonfly</name>
    <name type="synonym">Libellula fulva</name>
    <dbReference type="NCBI Taxonomy" id="123851"/>
    <lineage>
        <taxon>Eukaryota</taxon>
        <taxon>Metazoa</taxon>
        <taxon>Ecdysozoa</taxon>
        <taxon>Arthropoda</taxon>
        <taxon>Hexapoda</taxon>
        <taxon>Insecta</taxon>
        <taxon>Pterygota</taxon>
        <taxon>Palaeoptera</taxon>
        <taxon>Odonata</taxon>
        <taxon>Epiprocta</taxon>
        <taxon>Anisoptera</taxon>
        <taxon>Libelluloidea</taxon>
        <taxon>Libellulidae</taxon>
        <taxon>Ladona</taxon>
    </lineage>
</organism>
<evidence type="ECO:0000256" key="2">
    <source>
        <dbReference type="ARBA" id="ARBA00022722"/>
    </source>
</evidence>
<feature type="domain" description="ENPP1-3/EXOG-like endonuclease/phosphodiesterase" evidence="7">
    <location>
        <begin position="153"/>
        <end position="365"/>
    </location>
</feature>
<evidence type="ECO:0000259" key="8">
    <source>
        <dbReference type="SMART" id="SM00892"/>
    </source>
</evidence>
<dbReference type="Gene3D" id="3.40.570.10">
    <property type="entry name" value="Extracellular Endonuclease, subunit A"/>
    <property type="match status" value="1"/>
</dbReference>
<proteinExistence type="inferred from homology"/>
<comment type="caution">
    <text evidence="9">The sequence shown here is derived from an EMBL/GenBank/DDBJ whole genome shotgun (WGS) entry which is preliminary data.</text>
</comment>
<dbReference type="PANTHER" id="PTHR13966:SF17">
    <property type="entry name" value="ENDONUCLEASE-RELATED"/>
    <property type="match status" value="1"/>
</dbReference>
<gene>
    <name evidence="9" type="ORF">J437_LFUL005432</name>
</gene>
<dbReference type="OrthoDB" id="5960141at2759"/>
<dbReference type="AlphaFoldDB" id="A0A8K0JWV4"/>
<evidence type="ECO:0000256" key="4">
    <source>
        <dbReference type="PIRSR" id="PIRSR640255-1"/>
    </source>
</evidence>
<dbReference type="PANTHER" id="PTHR13966">
    <property type="entry name" value="ENDONUCLEASE RELATED"/>
    <property type="match status" value="1"/>
</dbReference>
<dbReference type="GO" id="GO:0004521">
    <property type="term" value="F:RNA endonuclease activity"/>
    <property type="evidence" value="ECO:0007669"/>
    <property type="project" value="TreeGrafter"/>
</dbReference>
<dbReference type="InterPro" id="IPR044925">
    <property type="entry name" value="His-Me_finger_sf"/>
</dbReference>
<dbReference type="GO" id="GO:0006309">
    <property type="term" value="P:apoptotic DNA fragmentation"/>
    <property type="evidence" value="ECO:0007669"/>
    <property type="project" value="TreeGrafter"/>
</dbReference>
<evidence type="ECO:0000256" key="1">
    <source>
        <dbReference type="ARBA" id="ARBA00010052"/>
    </source>
</evidence>
<evidence type="ECO:0000256" key="3">
    <source>
        <dbReference type="ARBA" id="ARBA00022759"/>
    </source>
</evidence>
<dbReference type="Proteomes" id="UP000792457">
    <property type="component" value="Unassembled WGS sequence"/>
</dbReference>
<name>A0A8K0JWV4_LADFU</name>
<keyword evidence="3" id="KW-0255">Endonuclease</keyword>
<dbReference type="GO" id="GO:0046872">
    <property type="term" value="F:metal ion binding"/>
    <property type="evidence" value="ECO:0007669"/>
    <property type="project" value="UniProtKB-KW"/>
</dbReference>
<reference evidence="9" key="1">
    <citation type="submission" date="2013-04" db="EMBL/GenBank/DDBJ databases">
        <authorList>
            <person name="Qu J."/>
            <person name="Murali S.C."/>
            <person name="Bandaranaike D."/>
            <person name="Bellair M."/>
            <person name="Blankenburg K."/>
            <person name="Chao H."/>
            <person name="Dinh H."/>
            <person name="Doddapaneni H."/>
            <person name="Downs B."/>
            <person name="Dugan-Rocha S."/>
            <person name="Elkadiri S."/>
            <person name="Gnanaolivu R.D."/>
            <person name="Hernandez B."/>
            <person name="Javaid M."/>
            <person name="Jayaseelan J.C."/>
            <person name="Lee S."/>
            <person name="Li M."/>
            <person name="Ming W."/>
            <person name="Munidasa M."/>
            <person name="Muniz J."/>
            <person name="Nguyen L."/>
            <person name="Ongeri F."/>
            <person name="Osuji N."/>
            <person name="Pu L.-L."/>
            <person name="Puazo M."/>
            <person name="Qu C."/>
            <person name="Quiroz J."/>
            <person name="Raj R."/>
            <person name="Weissenberger G."/>
            <person name="Xin Y."/>
            <person name="Zou X."/>
            <person name="Han Y."/>
            <person name="Richards S."/>
            <person name="Worley K."/>
            <person name="Muzny D."/>
            <person name="Gibbs R."/>
        </authorList>
    </citation>
    <scope>NUCLEOTIDE SEQUENCE</scope>
    <source>
        <strain evidence="9">Sampled in the wild</strain>
    </source>
</reference>
<dbReference type="SMART" id="SM00892">
    <property type="entry name" value="Endonuclease_NS"/>
    <property type="match status" value="1"/>
</dbReference>
<dbReference type="GO" id="GO:0000014">
    <property type="term" value="F:single-stranded DNA endodeoxyribonuclease activity"/>
    <property type="evidence" value="ECO:0007669"/>
    <property type="project" value="TreeGrafter"/>
</dbReference>
<dbReference type="InterPro" id="IPR040255">
    <property type="entry name" value="Non-specific_endonuclease"/>
</dbReference>
<dbReference type="SUPFAM" id="SSF54060">
    <property type="entry name" value="His-Me finger endonucleases"/>
    <property type="match status" value="1"/>
</dbReference>
<dbReference type="GO" id="GO:0005634">
    <property type="term" value="C:nucleus"/>
    <property type="evidence" value="ECO:0007669"/>
    <property type="project" value="TreeGrafter"/>
</dbReference>
<dbReference type="GO" id="GO:0005743">
    <property type="term" value="C:mitochondrial inner membrane"/>
    <property type="evidence" value="ECO:0007669"/>
    <property type="project" value="TreeGrafter"/>
</dbReference>
<dbReference type="SMART" id="SM00477">
    <property type="entry name" value="NUC"/>
    <property type="match status" value="1"/>
</dbReference>
<keyword evidence="10" id="KW-1185">Reference proteome</keyword>
<feature type="chain" id="PRO_5035465017" evidence="6">
    <location>
        <begin position="25"/>
        <end position="415"/>
    </location>
</feature>
<comment type="similarity">
    <text evidence="1">Belongs to the DNA/RNA non-specific endonuclease family.</text>
</comment>
<evidence type="ECO:0000256" key="5">
    <source>
        <dbReference type="PIRSR" id="PIRSR640255-2"/>
    </source>
</evidence>
<keyword evidence="3" id="KW-0378">Hydrolase</keyword>
<evidence type="ECO:0000256" key="6">
    <source>
        <dbReference type="SAM" id="SignalP"/>
    </source>
</evidence>
<sequence>MRNKKRSLQLSALIISAVLTVTSSDFTAASTVCIKDCAVSLGPRANPRVPLLISKSRGYLIPVNSRSIVVFDGESIQVICPGNNNQIVGKKSNEINAICKCDGLFEYPKFVPFTLNCTQPLTETVLETNEKCGSFSDSNIVKIGWSLKEENFLTQIEICFSKSRLLAEYSRHTLRGSGVYYRDRDSRRRSFKVDKYFLHQKPPISRTYSKVIQQDTLTNLLGDKRITEKYIGGWGSTSYLVRGHLTPDADFSLQTWQDATYHHLNVVPQWMAFNNGNWKVLEGAIRVKAMRPFARNLTIYTGTYGILNLPDVNNNEVAVYLLEGQKLPVPEYVWKVVIDEENSEAVGFVLVNKPASCSPSKEKPLCNDICHNIMWVTWSSRTDSRKGIIYCCSLNSLRKIIPSLPLIPKVKLLEN</sequence>
<dbReference type="Pfam" id="PF01223">
    <property type="entry name" value="Endonuclease_NS"/>
    <property type="match status" value="1"/>
</dbReference>